<comment type="function">
    <text evidence="7">Catalyzes the oxidation of glucose 6-phosphate to 6-phosphogluconolactone.</text>
</comment>
<dbReference type="GO" id="GO:0050661">
    <property type="term" value="F:NADP binding"/>
    <property type="evidence" value="ECO:0007669"/>
    <property type="project" value="UniProtKB-UniRule"/>
</dbReference>
<feature type="binding site" evidence="7">
    <location>
        <position position="256"/>
    </location>
    <ligand>
        <name>substrate</name>
    </ligand>
</feature>
<dbReference type="AlphaFoldDB" id="W9AP48"/>
<evidence type="ECO:0000256" key="1">
    <source>
        <dbReference type="ARBA" id="ARBA00004937"/>
    </source>
</evidence>
<feature type="binding site" evidence="7">
    <location>
        <position position="199"/>
    </location>
    <ligand>
        <name>substrate</name>
    </ligand>
</feature>
<keyword evidence="12" id="KW-1185">Reference proteome</keyword>
<protein>
    <recommendedName>
        <fullName evidence="7">Glucose-6-phosphate 1-dehydrogenase</fullName>
        <shortName evidence="7">G6PD</shortName>
        <ecNumber evidence="7">1.1.1.49</ecNumber>
    </recommendedName>
</protein>
<evidence type="ECO:0000256" key="3">
    <source>
        <dbReference type="ARBA" id="ARBA00022526"/>
    </source>
</evidence>
<feature type="region of interest" description="Disordered" evidence="8">
    <location>
        <begin position="1"/>
        <end position="27"/>
    </location>
</feature>
<evidence type="ECO:0000259" key="9">
    <source>
        <dbReference type="Pfam" id="PF00479"/>
    </source>
</evidence>
<dbReference type="GO" id="GO:0006006">
    <property type="term" value="P:glucose metabolic process"/>
    <property type="evidence" value="ECO:0007669"/>
    <property type="project" value="UniProtKB-KW"/>
</dbReference>
<dbReference type="OrthoDB" id="9802739at2"/>
<dbReference type="RefSeq" id="WP_036397417.1">
    <property type="nucleotide sequence ID" value="NZ_CCBB010000001.1"/>
</dbReference>
<sequence length="504" mass="56178">MADSKPDNPQTIAYPAPGARPHRRDTDPLEPHVIVLFGATGDLAKRKLLPGMAYLDQSELAPDIQVVGTSLEDLTDDEFRALAKESIERFGTHKLTDEQWANFAKIVTYVPQGAGPAALASAVAEAEARLGGNAQRLHYLSVPPKAARAVITMLREADLVDRSRVVMEKPFGTDLASAVALNDFVHETFKERQVFRIDHFLGKEAAQNILAFRFANGLFEPIWNRNFIDHIQIDIPEMLGLDERANFYESTGAYKDMVVTHLFQVMAFVVMEPPTALEPRAISEEKNKVFRSMLPIKCADVVRGQFVGYRELDGVARDSDTETFIALKVGIDNWRWAGVPIYLRTGKKMAEGMRIISIAFKEAPRTMFPAGSGVGSQGPDHLTFDLADNSKVSLSFYGKRPGPGMKLDKMSMQFSTREIATGGDVLEAYERLILDAMRGDHTLFTTAEGIESLWERSVQLLEDPPPAKVYQPGTWGPNAIHQLIAPNAWRLPFERAWRENNNHT</sequence>
<feature type="active site" description="Proton acceptor" evidence="7">
    <location>
        <position position="261"/>
    </location>
</feature>
<dbReference type="PANTHER" id="PTHR23429">
    <property type="entry name" value="GLUCOSE-6-PHOSPHATE 1-DEHYDROGENASE G6PD"/>
    <property type="match status" value="1"/>
</dbReference>
<dbReference type="GO" id="GO:0004345">
    <property type="term" value="F:glucose-6-phosphate dehydrogenase activity"/>
    <property type="evidence" value="ECO:0007669"/>
    <property type="project" value="UniProtKB-UniRule"/>
</dbReference>
<dbReference type="Pfam" id="PF02781">
    <property type="entry name" value="G6PD_C"/>
    <property type="match status" value="1"/>
</dbReference>
<dbReference type="InterPro" id="IPR036291">
    <property type="entry name" value="NAD(P)-bd_dom_sf"/>
</dbReference>
<dbReference type="PRINTS" id="PR00079">
    <property type="entry name" value="G6PDHDRGNASE"/>
</dbReference>
<keyword evidence="4 7" id="KW-0521">NADP</keyword>
<dbReference type="InterPro" id="IPR001282">
    <property type="entry name" value="G6P_DH"/>
</dbReference>
<reference evidence="11" key="1">
    <citation type="submission" date="2014-03" db="EMBL/GenBank/DDBJ databases">
        <title>Draft Genome Sequence of Mycobacterium cosmeticum DSM 44829.</title>
        <authorList>
            <person name="Croce O."/>
            <person name="Robert C."/>
            <person name="Raoult D."/>
            <person name="Drancourt M."/>
        </authorList>
    </citation>
    <scope>NUCLEOTIDE SEQUENCE [LARGE SCALE GENOMIC DNA]</scope>
    <source>
        <strain evidence="11">DSM 44829</strain>
    </source>
</reference>
<dbReference type="NCBIfam" id="TIGR00871">
    <property type="entry name" value="zwf"/>
    <property type="match status" value="1"/>
</dbReference>
<dbReference type="SUPFAM" id="SSF55347">
    <property type="entry name" value="Glyceraldehyde-3-phosphate dehydrogenase-like, C-terminal domain"/>
    <property type="match status" value="1"/>
</dbReference>
<dbReference type="Gene3D" id="3.30.360.10">
    <property type="entry name" value="Dihydrodipicolinate Reductase, domain 2"/>
    <property type="match status" value="1"/>
</dbReference>
<dbReference type="SUPFAM" id="SSF51735">
    <property type="entry name" value="NAD(P)-binding Rossmann-fold domains"/>
    <property type="match status" value="1"/>
</dbReference>
<evidence type="ECO:0000256" key="6">
    <source>
        <dbReference type="ARBA" id="ARBA00023277"/>
    </source>
</evidence>
<feature type="binding site" evidence="7">
    <location>
        <begin position="38"/>
        <end position="45"/>
    </location>
    <ligand>
        <name>NADP(+)</name>
        <dbReference type="ChEBI" id="CHEBI:58349"/>
    </ligand>
</feature>
<dbReference type="Gene3D" id="3.40.50.720">
    <property type="entry name" value="NAD(P)-binding Rossmann-like Domain"/>
    <property type="match status" value="1"/>
</dbReference>
<evidence type="ECO:0000256" key="8">
    <source>
        <dbReference type="SAM" id="MobiDB-lite"/>
    </source>
</evidence>
<dbReference type="Pfam" id="PF00479">
    <property type="entry name" value="G6PD_N"/>
    <property type="match status" value="1"/>
</dbReference>
<dbReference type="UniPathway" id="UPA00115">
    <property type="reaction ID" value="UER00408"/>
</dbReference>
<comment type="pathway">
    <text evidence="1 7">Carbohydrate degradation; pentose phosphate pathway; D-ribulose 5-phosphate from D-glucose 6-phosphate (oxidative stage): step 1/3.</text>
</comment>
<feature type="binding site" evidence="7">
    <location>
        <position position="237"/>
    </location>
    <ligand>
        <name>substrate</name>
    </ligand>
</feature>
<comment type="catalytic activity">
    <reaction evidence="7">
        <text>D-glucose 6-phosphate + NADP(+) = 6-phospho-D-glucono-1,5-lactone + NADPH + H(+)</text>
        <dbReference type="Rhea" id="RHEA:15841"/>
        <dbReference type="ChEBI" id="CHEBI:15378"/>
        <dbReference type="ChEBI" id="CHEBI:57783"/>
        <dbReference type="ChEBI" id="CHEBI:57955"/>
        <dbReference type="ChEBI" id="CHEBI:58349"/>
        <dbReference type="ChEBI" id="CHEBI:61548"/>
        <dbReference type="EC" id="1.1.1.49"/>
    </reaction>
</comment>
<feature type="binding site" evidence="7">
    <location>
        <position position="347"/>
    </location>
    <ligand>
        <name>substrate</name>
    </ligand>
</feature>
<evidence type="ECO:0000256" key="5">
    <source>
        <dbReference type="ARBA" id="ARBA00023002"/>
    </source>
</evidence>
<feature type="domain" description="Glucose-6-phosphate dehydrogenase C-terminal" evidence="10">
    <location>
        <begin position="210"/>
        <end position="488"/>
    </location>
</feature>
<dbReference type="GO" id="GO:0009051">
    <property type="term" value="P:pentose-phosphate shunt, oxidative branch"/>
    <property type="evidence" value="ECO:0007669"/>
    <property type="project" value="TreeGrafter"/>
</dbReference>
<evidence type="ECO:0000313" key="12">
    <source>
        <dbReference type="Proteomes" id="UP000028870"/>
    </source>
</evidence>
<dbReference type="HAMAP" id="MF_00966">
    <property type="entry name" value="G6PD"/>
    <property type="match status" value="1"/>
</dbReference>
<comment type="caution">
    <text evidence="7">Lacks conserved residue(s) required for the propagation of feature annotation.</text>
</comment>
<evidence type="ECO:0000256" key="4">
    <source>
        <dbReference type="ARBA" id="ARBA00022857"/>
    </source>
</evidence>
<dbReference type="PIRSF" id="PIRSF000110">
    <property type="entry name" value="G6PD"/>
    <property type="match status" value="1"/>
</dbReference>
<dbReference type="GO" id="GO:0005829">
    <property type="term" value="C:cytosol"/>
    <property type="evidence" value="ECO:0007669"/>
    <property type="project" value="TreeGrafter"/>
</dbReference>
<organism evidence="11 12">
    <name type="scientific">Mycolicibacterium cosmeticum</name>
    <dbReference type="NCBI Taxonomy" id="258533"/>
    <lineage>
        <taxon>Bacteria</taxon>
        <taxon>Bacillati</taxon>
        <taxon>Actinomycetota</taxon>
        <taxon>Actinomycetes</taxon>
        <taxon>Mycobacteriales</taxon>
        <taxon>Mycobacteriaceae</taxon>
        <taxon>Mycolicibacterium</taxon>
    </lineage>
</organism>
<evidence type="ECO:0000259" key="10">
    <source>
        <dbReference type="Pfam" id="PF02781"/>
    </source>
</evidence>
<dbReference type="eggNOG" id="COG0364">
    <property type="taxonomic scope" value="Bacteria"/>
</dbReference>
<keyword evidence="5 7" id="KW-0560">Oxidoreductase</keyword>
<dbReference type="PROSITE" id="PS00069">
    <property type="entry name" value="G6P_DEHYDROGENASE"/>
    <property type="match status" value="1"/>
</dbReference>
<keyword evidence="3 7" id="KW-0313">Glucose metabolism</keyword>
<dbReference type="EC" id="1.1.1.49" evidence="7"/>
<dbReference type="InterPro" id="IPR019796">
    <property type="entry name" value="G6P_DH_AS"/>
</dbReference>
<evidence type="ECO:0000313" key="11">
    <source>
        <dbReference type="EMBL" id="CDO07248.1"/>
    </source>
</evidence>
<comment type="similarity">
    <text evidence="2 7">Belongs to the glucose-6-phosphate dehydrogenase family.</text>
</comment>
<evidence type="ECO:0000256" key="2">
    <source>
        <dbReference type="ARBA" id="ARBA00009975"/>
    </source>
</evidence>
<comment type="caution">
    <text evidence="11">The sequence shown here is derived from an EMBL/GenBank/DDBJ whole genome shotgun (WGS) entry which is preliminary data.</text>
</comment>
<dbReference type="InterPro" id="IPR022674">
    <property type="entry name" value="G6P_DH_NAD-bd"/>
</dbReference>
<dbReference type="Proteomes" id="UP000028870">
    <property type="component" value="Unassembled WGS sequence"/>
</dbReference>
<dbReference type="PANTHER" id="PTHR23429:SF0">
    <property type="entry name" value="GLUCOSE-6-PHOSPHATE 1-DEHYDROGENASE"/>
    <property type="match status" value="1"/>
</dbReference>
<dbReference type="STRING" id="258533.BN977_02049"/>
<reference evidence="11" key="2">
    <citation type="submission" date="2014-03" db="EMBL/GenBank/DDBJ databases">
        <authorList>
            <person name="Urmite Genomes"/>
        </authorList>
    </citation>
    <scope>NUCLEOTIDE SEQUENCE</scope>
    <source>
        <strain evidence="11">DSM 44829</strain>
    </source>
</reference>
<keyword evidence="6 7" id="KW-0119">Carbohydrate metabolism</keyword>
<dbReference type="EMBL" id="CCBB010000001">
    <property type="protein sequence ID" value="CDO07248.1"/>
    <property type="molecule type" value="Genomic_DNA"/>
</dbReference>
<evidence type="ECO:0000256" key="7">
    <source>
        <dbReference type="HAMAP-Rule" id="MF_00966"/>
    </source>
</evidence>
<feature type="domain" description="Glucose-6-phosphate dehydrogenase NAD-binding" evidence="9">
    <location>
        <begin position="35"/>
        <end position="208"/>
    </location>
</feature>
<accession>W9AP48</accession>
<feature type="binding site" evidence="7">
    <location>
        <position position="169"/>
    </location>
    <ligand>
        <name>NADP(+)</name>
        <dbReference type="ChEBI" id="CHEBI:58349"/>
    </ligand>
</feature>
<name>W9AP48_MYCCO</name>
<dbReference type="InterPro" id="IPR022675">
    <property type="entry name" value="G6P_DH_C"/>
</dbReference>
<feature type="binding site" evidence="7">
    <location>
        <position position="203"/>
    </location>
    <ligand>
        <name>substrate</name>
    </ligand>
</feature>
<proteinExistence type="inferred from homology"/>
<gene>
    <name evidence="7" type="primary">zwf</name>
    <name evidence="11" type="ORF">BN977_02049</name>
</gene>